<dbReference type="KEGG" id="fmr:Fuma_04172"/>
<dbReference type="Proteomes" id="UP000187735">
    <property type="component" value="Chromosome"/>
</dbReference>
<keyword evidence="2" id="KW-0472">Membrane</keyword>
<dbReference type="InterPro" id="IPR011646">
    <property type="entry name" value="KAP_P-loop"/>
</dbReference>
<reference evidence="4 5" key="1">
    <citation type="journal article" date="2016" name="Front. Microbiol.">
        <title>Fuerstia marisgermanicae gen. nov., sp. nov., an Unusual Member of the Phylum Planctomycetes from the German Wadden Sea.</title>
        <authorList>
            <person name="Kohn T."/>
            <person name="Heuer A."/>
            <person name="Jogler M."/>
            <person name="Vollmers J."/>
            <person name="Boedeker C."/>
            <person name="Bunk B."/>
            <person name="Rast P."/>
            <person name="Borchert D."/>
            <person name="Glockner I."/>
            <person name="Freese H.M."/>
            <person name="Klenk H.P."/>
            <person name="Overmann J."/>
            <person name="Kaster A.K."/>
            <person name="Rohde M."/>
            <person name="Wiegand S."/>
            <person name="Jogler C."/>
        </authorList>
    </citation>
    <scope>NUCLEOTIDE SEQUENCE [LARGE SCALE GENOMIC DNA]</scope>
    <source>
        <strain evidence="4 5">NH11</strain>
    </source>
</reference>
<dbReference type="InterPro" id="IPR027417">
    <property type="entry name" value="P-loop_NTPase"/>
</dbReference>
<accession>A0A1P8WKG2</accession>
<evidence type="ECO:0000313" key="5">
    <source>
        <dbReference type="Proteomes" id="UP000187735"/>
    </source>
</evidence>
<feature type="domain" description="KAP NTPase" evidence="3">
    <location>
        <begin position="33"/>
        <end position="404"/>
    </location>
</feature>
<dbReference type="AlphaFoldDB" id="A0A1P8WKG2"/>
<evidence type="ECO:0000259" key="3">
    <source>
        <dbReference type="Pfam" id="PF07693"/>
    </source>
</evidence>
<evidence type="ECO:0000256" key="1">
    <source>
        <dbReference type="SAM" id="MobiDB-lite"/>
    </source>
</evidence>
<feature type="region of interest" description="Disordered" evidence="1">
    <location>
        <begin position="1"/>
        <end position="27"/>
    </location>
</feature>
<dbReference type="SUPFAM" id="SSF52540">
    <property type="entry name" value="P-loop containing nucleoside triphosphate hydrolases"/>
    <property type="match status" value="1"/>
</dbReference>
<organism evidence="4 5">
    <name type="scientific">Fuerstiella marisgermanici</name>
    <dbReference type="NCBI Taxonomy" id="1891926"/>
    <lineage>
        <taxon>Bacteria</taxon>
        <taxon>Pseudomonadati</taxon>
        <taxon>Planctomycetota</taxon>
        <taxon>Planctomycetia</taxon>
        <taxon>Planctomycetales</taxon>
        <taxon>Planctomycetaceae</taxon>
        <taxon>Fuerstiella</taxon>
    </lineage>
</organism>
<keyword evidence="5" id="KW-1185">Reference proteome</keyword>
<dbReference type="OrthoDB" id="9094969at2"/>
<evidence type="ECO:0000313" key="4">
    <source>
        <dbReference type="EMBL" id="APZ94540.1"/>
    </source>
</evidence>
<keyword evidence="2" id="KW-0812">Transmembrane</keyword>
<proteinExistence type="predicted"/>
<sequence>MSESKRRTVLLSDAPADADGFRTESSEGPSSRVAAAIASVILGGESGGRILGLEGAWGSGKSTVIRLLCESLKNSESVRTLVFDAWAHEGDPLRRTFFESLLNDLSNGPRWLPESRDVYWNKVRLSLAKRFRKETTTTIPKPTRLGAFVGLLTLLVPLGLVVFREAYRAGWTIDPGAEFNLPFCTGLALSCGPILAVLFYALGLWIARRGSVSLADFNFLSGDSITEVDRVTIQTPEPTSIEFEEYFEELLKDSLTKVPERKLVIVIDNLDRVDANDAQTIWAALQPFIGIPHSELSSAQRQVTFIIPYDRSGLKKLWSANGDDEVVDSFIEKTFALRFSVPPPVLSDWRKFASDQLATAFPDHSDAQRTEVIRVLDSVRQSAKVEFSPRQLKVAINQVGVIHRQWGEEYTLHGAMAYVLATQTGPIVDGLLENKYPADPLRRVFGEDLKADFAGLAFNVTADHGLQLLLAQSIEDVLSSGNVEGTTELEAKHSVGFWSVVEAVVLPKLMEQPITTVLNVIVVAESADWVPLEDLNENRESLKTNLLQAVAKSTSLEAFDQNTPMGLTAWLRLGPDWKRVETIWRLLKQSVKNAGQRKDERSFDAELKSIAAFLEQAEKLNLDISQLSPLSMQVDAERWIDVCEILNNLTRRPFFKLLRPHRDIGVDQISEVIREAIDSDTLGEKHRACLNVSSEMEDTSWTAVCSSLKALIRNTSKQPAEIREGIETLRLLSTHPNPMTRSDADTVLEEVTNSGEILHWLSSFGRNAATADFILVQLLRFNRDADVATDLGNGAAGKNIATQMFNDSSEESGSRFAGNVQRWRSFDVLLDECDAAATPLPLVSAALTQACAGELRVSVVTASSIAKRADGLRKALGQEAWFEVIVALQSAENLCGNLMNLGYQSENDGLYADIIDSSTATSEFKLWLVAEYEAFDEPMWDRVFSQSEVSRRLFVLAGERLSDWKLGPVFEDAIVRLAGEVAKGNSSGTAYVRIAPLSKMVASPDTRFQLQKRILVIACQENADDCPPPEFFTLFGAEMVENGVLDSYENVVDDLYLPIVRNGDDTAVKWLRQAVERQPDILALERRGVSSFVERIREMGDKSEDMQAISSIVDQKLPSANGGVEESDPS</sequence>
<dbReference type="RefSeq" id="WP_077025822.1">
    <property type="nucleotide sequence ID" value="NZ_CP017641.1"/>
</dbReference>
<keyword evidence="2" id="KW-1133">Transmembrane helix</keyword>
<dbReference type="EMBL" id="CP017641">
    <property type="protein sequence ID" value="APZ94540.1"/>
    <property type="molecule type" value="Genomic_DNA"/>
</dbReference>
<evidence type="ECO:0000256" key="2">
    <source>
        <dbReference type="SAM" id="Phobius"/>
    </source>
</evidence>
<feature type="transmembrane region" description="Helical" evidence="2">
    <location>
        <begin position="145"/>
        <end position="167"/>
    </location>
</feature>
<protein>
    <submittedName>
        <fullName evidence="4">Putative P-loop ATPase</fullName>
    </submittedName>
</protein>
<dbReference type="Pfam" id="PF07693">
    <property type="entry name" value="KAP_NTPase"/>
    <property type="match status" value="1"/>
</dbReference>
<gene>
    <name evidence="4" type="ORF">Fuma_04172</name>
</gene>
<feature type="transmembrane region" description="Helical" evidence="2">
    <location>
        <begin position="187"/>
        <end position="207"/>
    </location>
</feature>
<name>A0A1P8WKG2_9PLAN</name>